<evidence type="ECO:0000256" key="1">
    <source>
        <dbReference type="SAM" id="Phobius"/>
    </source>
</evidence>
<dbReference type="Proteomes" id="UP000231279">
    <property type="component" value="Unassembled WGS sequence"/>
</dbReference>
<feature type="transmembrane region" description="Helical" evidence="1">
    <location>
        <begin position="388"/>
        <end position="406"/>
    </location>
</feature>
<evidence type="ECO:0008006" key="4">
    <source>
        <dbReference type="Google" id="ProtNLM"/>
    </source>
</evidence>
<name>A0A2G9I8U5_9LAMI</name>
<keyword evidence="3" id="KW-1185">Reference proteome</keyword>
<dbReference type="AlphaFoldDB" id="A0A2G9I8U5"/>
<evidence type="ECO:0000313" key="3">
    <source>
        <dbReference type="Proteomes" id="UP000231279"/>
    </source>
</evidence>
<dbReference type="InterPro" id="IPR027417">
    <property type="entry name" value="P-loop_NTPase"/>
</dbReference>
<proteinExistence type="predicted"/>
<comment type="caution">
    <text evidence="2">The sequence shown here is derived from an EMBL/GenBank/DDBJ whole genome shotgun (WGS) entry which is preliminary data.</text>
</comment>
<sequence>MGGDSFFPSAEMELLLGGQDFPHEPVNSVVPSGDEEALSHKLEIDSVINRESGLKFGEFLDVGPHISSISEAAERQKAKVYTEVLKSYEELRSQIVRLEKAKSTILSYTPGSWAEKAGSMDLSKYDVPCITSLLLIGLKGSGKSSLVNKISRVLEDDIFAPRRAQVSCNSSNGDGTYFLHEYRIPRGSSSFCLYDTRSLSGCSSENLKMLKHWMTTGVRHGELVKRNSDSMALKARLRFKAQRSPSFSPFRGINFVIFVVNGMSLLESMDGSDEKKKDYLEMLATIFNNPLLSFKDDKPVVVVTHGDLLPLSDRVKIRVYLGELLGVPAAGQIFDIPDNDDPATALAIADMLIYCLERADRNLPPKDQFAVKDWFFGEVTPVEWSSRVLIVLATAIITLFWAVYFLSREAETPPPMEVNWYKIRHVW</sequence>
<dbReference type="PANTHER" id="PTHR14241">
    <property type="entry name" value="INTERFERON-INDUCED PROTEIN 44"/>
    <property type="match status" value="1"/>
</dbReference>
<keyword evidence="1" id="KW-0472">Membrane</keyword>
<dbReference type="PANTHER" id="PTHR14241:SF32">
    <property type="entry name" value="VWFA DOMAIN-CONTAINING PROTEIN-RELATED"/>
    <property type="match status" value="1"/>
</dbReference>
<dbReference type="EMBL" id="NKXS01000138">
    <property type="protein sequence ID" value="PIN26177.1"/>
    <property type="molecule type" value="Genomic_DNA"/>
</dbReference>
<keyword evidence="1" id="KW-0812">Transmembrane</keyword>
<accession>A0A2G9I8U5</accession>
<gene>
    <name evidence="2" type="ORF">CDL12_01084</name>
</gene>
<organism evidence="2 3">
    <name type="scientific">Handroanthus impetiginosus</name>
    <dbReference type="NCBI Taxonomy" id="429701"/>
    <lineage>
        <taxon>Eukaryota</taxon>
        <taxon>Viridiplantae</taxon>
        <taxon>Streptophyta</taxon>
        <taxon>Embryophyta</taxon>
        <taxon>Tracheophyta</taxon>
        <taxon>Spermatophyta</taxon>
        <taxon>Magnoliopsida</taxon>
        <taxon>eudicotyledons</taxon>
        <taxon>Gunneridae</taxon>
        <taxon>Pentapetalae</taxon>
        <taxon>asterids</taxon>
        <taxon>lamiids</taxon>
        <taxon>Lamiales</taxon>
        <taxon>Bignoniaceae</taxon>
        <taxon>Crescentiina</taxon>
        <taxon>Tabebuia alliance</taxon>
        <taxon>Handroanthus</taxon>
    </lineage>
</organism>
<protein>
    <recommendedName>
        <fullName evidence="4">G domain-containing protein</fullName>
    </recommendedName>
</protein>
<dbReference type="SUPFAM" id="SSF52540">
    <property type="entry name" value="P-loop containing nucleoside triphosphate hydrolases"/>
    <property type="match status" value="1"/>
</dbReference>
<keyword evidence="1" id="KW-1133">Transmembrane helix</keyword>
<dbReference type="Gene3D" id="3.40.50.300">
    <property type="entry name" value="P-loop containing nucleotide triphosphate hydrolases"/>
    <property type="match status" value="1"/>
</dbReference>
<reference evidence="3" key="1">
    <citation type="journal article" date="2018" name="Gigascience">
        <title>Genome assembly of the Pink Ipe (Handroanthus impetiginosus, Bignoniaceae), a highly valued, ecologically keystone Neotropical timber forest tree.</title>
        <authorList>
            <person name="Silva-Junior O.B."/>
            <person name="Grattapaglia D."/>
            <person name="Novaes E."/>
            <person name="Collevatti R.G."/>
        </authorList>
    </citation>
    <scope>NUCLEOTIDE SEQUENCE [LARGE SCALE GENOMIC DNA]</scope>
    <source>
        <strain evidence="3">cv. UFG-1</strain>
    </source>
</reference>
<evidence type="ECO:0000313" key="2">
    <source>
        <dbReference type="EMBL" id="PIN26177.1"/>
    </source>
</evidence>
<dbReference type="OrthoDB" id="25620at2759"/>